<evidence type="ECO:0000313" key="1">
    <source>
        <dbReference type="EMBL" id="KAH9298123.1"/>
    </source>
</evidence>
<dbReference type="InterPro" id="IPR052608">
    <property type="entry name" value="U-box_domain_protein"/>
</dbReference>
<dbReference type="SUPFAM" id="SSF48371">
    <property type="entry name" value="ARM repeat"/>
    <property type="match status" value="1"/>
</dbReference>
<dbReference type="AlphaFoldDB" id="A0AA38CG86"/>
<feature type="non-terminal residue" evidence="1">
    <location>
        <position position="611"/>
    </location>
</feature>
<dbReference type="InterPro" id="IPR016024">
    <property type="entry name" value="ARM-type_fold"/>
</dbReference>
<dbReference type="InterPro" id="IPR011989">
    <property type="entry name" value="ARM-like"/>
</dbReference>
<dbReference type="EMBL" id="JAHRHJ020000010">
    <property type="protein sequence ID" value="KAH9298123.1"/>
    <property type="molecule type" value="Genomic_DNA"/>
</dbReference>
<reference evidence="1 2" key="1">
    <citation type="journal article" date="2021" name="Nat. Plants">
        <title>The Taxus genome provides insights into paclitaxel biosynthesis.</title>
        <authorList>
            <person name="Xiong X."/>
            <person name="Gou J."/>
            <person name="Liao Q."/>
            <person name="Li Y."/>
            <person name="Zhou Q."/>
            <person name="Bi G."/>
            <person name="Li C."/>
            <person name="Du R."/>
            <person name="Wang X."/>
            <person name="Sun T."/>
            <person name="Guo L."/>
            <person name="Liang H."/>
            <person name="Lu P."/>
            <person name="Wu Y."/>
            <person name="Zhang Z."/>
            <person name="Ro D.K."/>
            <person name="Shang Y."/>
            <person name="Huang S."/>
            <person name="Yan J."/>
        </authorList>
    </citation>
    <scope>NUCLEOTIDE SEQUENCE [LARGE SCALE GENOMIC DNA]</scope>
    <source>
        <strain evidence="1">Ta-2019</strain>
    </source>
</reference>
<comment type="caution">
    <text evidence="1">The sequence shown here is derived from an EMBL/GenBank/DDBJ whole genome shotgun (WGS) entry which is preliminary data.</text>
</comment>
<accession>A0AA38CG86</accession>
<name>A0AA38CG86_TAXCH</name>
<feature type="non-terminal residue" evidence="1">
    <location>
        <position position="1"/>
    </location>
</feature>
<protein>
    <submittedName>
        <fullName evidence="1">Uncharacterized protein</fullName>
    </submittedName>
</protein>
<evidence type="ECO:0000313" key="2">
    <source>
        <dbReference type="Proteomes" id="UP000824469"/>
    </source>
</evidence>
<sequence length="611" mass="66819">VTGVVVQARDSELEKIADAGRVEEIVNHLTEESEMKTLAVELLLELSKDRQLCNLIGDTRNSIPLLVSMLSGPHAEKSREVLNNLSRVDSNIIEMAEVHYYDPLVNQLIQGSLAAKLFLADKLSKISHIDCSRASVTDGGIIPPLLQMISEDNPELMSVPLSALLNLSRMVENCVCILDANVASHLFTLMFMPSMKIDSREQAAEILANLARAPFKGKKIHHKLKALASEENIKKILENCLGGPSLKVYLLQILLGLSSQSSRIMLHVRNAQGIQVLLNLICDPNPDVRIYVTKLLICLAEDGGENELAENLVETHIKALVARISNGNAEEERAVSVGILCCLPKNHNRIRKVLLEADALDATVGLLSLEESRNCKIRGATLIENALGVLLHFTSPSNLEIQKRAMERGIMPLLVGFLLTGSSLAKQRAATALGQISESTMITSTVMKPKSSILYYACGWWASPVPESICPVHGMICNTEASFCLVNAGAVEPLVKVLKERECQADEAALNALSTLLHDGMWEAGLKEIEKSNGISPIVQVLKNGSHEAQEKAMLVLEKIFQNHEYKSIYGSAARFPLIDLMQRGATSTGRRATAILQLLGEMPEDSGWMQ</sequence>
<dbReference type="OMA" id="ICNTEAS"/>
<dbReference type="PANTHER" id="PTHR45958">
    <property type="entry name" value="RING-TYPE E3 UBIQUITIN TRANSFERASE"/>
    <property type="match status" value="1"/>
</dbReference>
<gene>
    <name evidence="1" type="ORF">KI387_029805</name>
</gene>
<dbReference type="PANTHER" id="PTHR45958:SF5">
    <property type="entry name" value="RING-TYPE E3 UBIQUITIN TRANSFERASE"/>
    <property type="match status" value="1"/>
</dbReference>
<organism evidence="1 2">
    <name type="scientific">Taxus chinensis</name>
    <name type="common">Chinese yew</name>
    <name type="synonym">Taxus wallichiana var. chinensis</name>
    <dbReference type="NCBI Taxonomy" id="29808"/>
    <lineage>
        <taxon>Eukaryota</taxon>
        <taxon>Viridiplantae</taxon>
        <taxon>Streptophyta</taxon>
        <taxon>Embryophyta</taxon>
        <taxon>Tracheophyta</taxon>
        <taxon>Spermatophyta</taxon>
        <taxon>Pinopsida</taxon>
        <taxon>Pinidae</taxon>
        <taxon>Conifers II</taxon>
        <taxon>Cupressales</taxon>
        <taxon>Taxaceae</taxon>
        <taxon>Taxus</taxon>
    </lineage>
</organism>
<dbReference type="Proteomes" id="UP000824469">
    <property type="component" value="Unassembled WGS sequence"/>
</dbReference>
<keyword evidence="2" id="KW-1185">Reference proteome</keyword>
<dbReference type="InterPro" id="IPR000225">
    <property type="entry name" value="Armadillo"/>
</dbReference>
<dbReference type="SMART" id="SM00185">
    <property type="entry name" value="ARM"/>
    <property type="match status" value="8"/>
</dbReference>
<dbReference type="Gene3D" id="1.25.10.10">
    <property type="entry name" value="Leucine-rich Repeat Variant"/>
    <property type="match status" value="2"/>
</dbReference>
<proteinExistence type="predicted"/>